<dbReference type="EMBL" id="LRQR01000055">
    <property type="protein sequence ID" value="KXA60976.1"/>
    <property type="molecule type" value="Genomic_DNA"/>
</dbReference>
<dbReference type="PATRIC" id="fig|28037.231.peg.944"/>
<organism evidence="1 2">
    <name type="scientific">Streptococcus mitis</name>
    <dbReference type="NCBI Taxonomy" id="28037"/>
    <lineage>
        <taxon>Bacteria</taxon>
        <taxon>Bacillati</taxon>
        <taxon>Bacillota</taxon>
        <taxon>Bacilli</taxon>
        <taxon>Lactobacillales</taxon>
        <taxon>Streptococcaceae</taxon>
        <taxon>Streptococcus</taxon>
        <taxon>Streptococcus mitis group</taxon>
    </lineage>
</organism>
<protein>
    <submittedName>
        <fullName evidence="1">Uncharacterized protein</fullName>
    </submittedName>
</protein>
<dbReference type="Proteomes" id="UP000070065">
    <property type="component" value="Unassembled WGS sequence"/>
</dbReference>
<sequence length="39" mass="4295">MLPTVAMFRLLASVEGISAPRVLRSFHSGFYASITFFSS</sequence>
<dbReference type="AlphaFoldDB" id="A0A133RZE3"/>
<evidence type="ECO:0000313" key="1">
    <source>
        <dbReference type="EMBL" id="KXA60976.1"/>
    </source>
</evidence>
<accession>A0A133RZE3</accession>
<name>A0A133RZE3_STRMT</name>
<reference evidence="1 2" key="1">
    <citation type="submission" date="2016-01" db="EMBL/GenBank/DDBJ databases">
        <authorList>
            <person name="Oliw E.H."/>
        </authorList>
    </citation>
    <scope>NUCLEOTIDE SEQUENCE [LARGE SCALE GENOMIC DNA]</scope>
    <source>
        <strain evidence="1 2">CMW7705B</strain>
    </source>
</reference>
<gene>
    <name evidence="1" type="ORF">HMPREF3228_00952</name>
</gene>
<evidence type="ECO:0000313" key="2">
    <source>
        <dbReference type="Proteomes" id="UP000070065"/>
    </source>
</evidence>
<comment type="caution">
    <text evidence="1">The sequence shown here is derived from an EMBL/GenBank/DDBJ whole genome shotgun (WGS) entry which is preliminary data.</text>
</comment>
<proteinExistence type="predicted"/>